<dbReference type="SUPFAM" id="SSF46785">
    <property type="entry name" value="Winged helix' DNA-binding domain"/>
    <property type="match status" value="1"/>
</dbReference>
<dbReference type="PRINTS" id="PR00039">
    <property type="entry name" value="HTHLYSR"/>
</dbReference>
<sequence>MKLQFENIVSFVAVVEEGSFSSAARKLGKSQSTVSTAIQNLESDLGFSLFNRQYSKVWLNEKGKRLFHLSTPVVSKYRELMTTAQQMHISEQIIFRVGIDPLVFNKEVKQTLLEFSEAFPNVDLLVVTKPSFVLGNYINEGKIDLALGNPYHKTGNDFNIDELFYVNCWWVAHEALTNIESNTSQRILLMDGSEELLNLSNIAAYNLWRLDDLGTILDLCKAQKGIAFLPEFLIEENEKEGKLRRINDHPDLFGKRVTASLFWPTHSDFSLFNQWIKGELRSCVAPEGSPHLFTGTLPHLSL</sequence>
<dbReference type="GO" id="GO:0003677">
    <property type="term" value="F:DNA binding"/>
    <property type="evidence" value="ECO:0007669"/>
    <property type="project" value="UniProtKB-KW"/>
</dbReference>
<feature type="domain" description="HTH lysR-type" evidence="5">
    <location>
        <begin position="1"/>
        <end position="60"/>
    </location>
</feature>
<evidence type="ECO:0000256" key="1">
    <source>
        <dbReference type="ARBA" id="ARBA00009437"/>
    </source>
</evidence>
<evidence type="ECO:0000259" key="5">
    <source>
        <dbReference type="PROSITE" id="PS50931"/>
    </source>
</evidence>
<dbReference type="InterPro" id="IPR036388">
    <property type="entry name" value="WH-like_DNA-bd_sf"/>
</dbReference>
<dbReference type="PANTHER" id="PTHR30126">
    <property type="entry name" value="HTH-TYPE TRANSCRIPTIONAL REGULATOR"/>
    <property type="match status" value="1"/>
</dbReference>
<dbReference type="PROSITE" id="PS50931">
    <property type="entry name" value="HTH_LYSR"/>
    <property type="match status" value="1"/>
</dbReference>
<evidence type="ECO:0000256" key="2">
    <source>
        <dbReference type="ARBA" id="ARBA00023015"/>
    </source>
</evidence>
<dbReference type="InterPro" id="IPR036390">
    <property type="entry name" value="WH_DNA-bd_sf"/>
</dbReference>
<evidence type="ECO:0000313" key="6">
    <source>
        <dbReference type="EMBL" id="ABU74092.1"/>
    </source>
</evidence>
<dbReference type="Gene3D" id="1.10.10.10">
    <property type="entry name" value="Winged helix-like DNA-binding domain superfamily/Winged helix DNA-binding domain"/>
    <property type="match status" value="1"/>
</dbReference>
<keyword evidence="3" id="KW-0238">DNA-binding</keyword>
<name>A7N6N3_VIBC1</name>
<evidence type="ECO:0000256" key="3">
    <source>
        <dbReference type="ARBA" id="ARBA00023125"/>
    </source>
</evidence>
<evidence type="ECO:0000313" key="7">
    <source>
        <dbReference type="Proteomes" id="UP000008152"/>
    </source>
</evidence>
<keyword evidence="2" id="KW-0805">Transcription regulation</keyword>
<evidence type="ECO:0000256" key="4">
    <source>
        <dbReference type="ARBA" id="ARBA00023163"/>
    </source>
</evidence>
<keyword evidence="4" id="KW-0804">Transcription</keyword>
<organism evidence="6 7">
    <name type="scientific">Vibrio campbellii (strain ATCC BAA-1116)</name>
    <dbReference type="NCBI Taxonomy" id="2902295"/>
    <lineage>
        <taxon>Bacteria</taxon>
        <taxon>Pseudomonadati</taxon>
        <taxon>Pseudomonadota</taxon>
        <taxon>Gammaproteobacteria</taxon>
        <taxon>Vibrionales</taxon>
        <taxon>Vibrionaceae</taxon>
        <taxon>Vibrio</taxon>
    </lineage>
</organism>
<dbReference type="SUPFAM" id="SSF53850">
    <property type="entry name" value="Periplasmic binding protein-like II"/>
    <property type="match status" value="1"/>
</dbReference>
<dbReference type="AlphaFoldDB" id="A7N6N3"/>
<dbReference type="PATRIC" id="fig|338187.25.peg.4130"/>
<dbReference type="InterPro" id="IPR005119">
    <property type="entry name" value="LysR_subst-bd"/>
</dbReference>
<protein>
    <recommendedName>
        <fullName evidence="5">HTH lysR-type domain-containing protein</fullName>
    </recommendedName>
</protein>
<dbReference type="Gene3D" id="3.40.190.290">
    <property type="match status" value="1"/>
</dbReference>
<dbReference type="EMBL" id="CP000790">
    <property type="protein sequence ID" value="ABU74092.1"/>
    <property type="molecule type" value="Genomic_DNA"/>
</dbReference>
<comment type="similarity">
    <text evidence="1">Belongs to the LysR transcriptional regulatory family.</text>
</comment>
<dbReference type="Proteomes" id="UP000008152">
    <property type="component" value="Chromosome II"/>
</dbReference>
<dbReference type="Pfam" id="PF00126">
    <property type="entry name" value="HTH_1"/>
    <property type="match status" value="1"/>
</dbReference>
<proteinExistence type="inferred from homology"/>
<dbReference type="RefSeq" id="WP_012129684.1">
    <property type="nucleotide sequence ID" value="NC_009784.1"/>
</dbReference>
<dbReference type="Pfam" id="PF03466">
    <property type="entry name" value="LysR_substrate"/>
    <property type="match status" value="1"/>
</dbReference>
<dbReference type="InterPro" id="IPR000847">
    <property type="entry name" value="LysR_HTH_N"/>
</dbReference>
<gene>
    <name evidence="6" type="ordered locus">VIBHAR_06200</name>
</gene>
<dbReference type="GO" id="GO:0003700">
    <property type="term" value="F:DNA-binding transcription factor activity"/>
    <property type="evidence" value="ECO:0007669"/>
    <property type="project" value="InterPro"/>
</dbReference>
<dbReference type="KEGG" id="vha:VIBHAR_06200"/>
<accession>A7N6N3</accession>
<reference evidence="6 7" key="1">
    <citation type="submission" date="2007-08" db="EMBL/GenBank/DDBJ databases">
        <authorList>
            <consortium name="The Vibrio harveyi Genome Sequencing Project"/>
            <person name="Bassler B."/>
            <person name="Clifton S.W."/>
            <person name="Fulton L."/>
            <person name="Delehaunty K."/>
            <person name="Fronick C."/>
            <person name="Harrison M."/>
            <person name="Markivic C."/>
            <person name="Fulton R."/>
            <person name="Tin-Wollam A.-M."/>
            <person name="Shah N."/>
            <person name="Pepin K."/>
            <person name="Nash W."/>
            <person name="Thiruvilangam P."/>
            <person name="Bhonagiri V."/>
            <person name="Waters C."/>
            <person name="Tu K.C."/>
            <person name="Irgon J."/>
            <person name="Wilson R.K."/>
        </authorList>
    </citation>
    <scope>NUCLEOTIDE SEQUENCE [LARGE SCALE GENOMIC DNA]</scope>
    <source>
        <strain evidence="7">ATCC BAA-1116 / BB120</strain>
    </source>
</reference>